<evidence type="ECO:0000256" key="2">
    <source>
        <dbReference type="ARBA" id="ARBA00022452"/>
    </source>
</evidence>
<keyword evidence="7" id="KW-1185">Reference proteome</keyword>
<dbReference type="Proteomes" id="UP001169458">
    <property type="component" value="Unassembled WGS sequence"/>
</dbReference>
<evidence type="ECO:0000256" key="4">
    <source>
        <dbReference type="ARBA" id="ARBA00023136"/>
    </source>
</evidence>
<dbReference type="InterPro" id="IPR051906">
    <property type="entry name" value="TolC-like"/>
</dbReference>
<evidence type="ECO:0000256" key="1">
    <source>
        <dbReference type="ARBA" id="ARBA00004442"/>
    </source>
</evidence>
<comment type="subcellular location">
    <subcellularLocation>
        <location evidence="1">Cell outer membrane</location>
    </subcellularLocation>
</comment>
<reference evidence="7" key="2">
    <citation type="submission" date="2023-07" db="EMBL/GenBank/DDBJ databases">
        <title>Identification and characterization of horizontal gene transfer across gut microbiota members of farm animals based on homology search.</title>
        <authorList>
            <person name="Schwarzerova J."/>
            <person name="Nykrynova M."/>
            <person name="Jureckova K."/>
            <person name="Cejkova D."/>
            <person name="Rychlik I."/>
        </authorList>
    </citation>
    <scope>NUCLEOTIDE SEQUENCE [LARGE SCALE GENOMIC DNA]</scope>
    <source>
        <strain evidence="7">109_WCHN</strain>
    </source>
</reference>
<protein>
    <submittedName>
        <fullName evidence="6">TolC family protein</fullName>
    </submittedName>
</protein>
<comment type="caution">
    <text evidence="6">The sequence shown here is derived from an EMBL/GenBank/DDBJ whole genome shotgun (WGS) entry which is preliminary data.</text>
</comment>
<dbReference type="SUPFAM" id="SSF56954">
    <property type="entry name" value="Outer membrane efflux proteins (OEP)"/>
    <property type="match status" value="1"/>
</dbReference>
<dbReference type="RefSeq" id="WP_289561083.1">
    <property type="nucleotide sequence ID" value="NZ_JAUDEN010000033.1"/>
</dbReference>
<dbReference type="PANTHER" id="PTHR30026:SF20">
    <property type="entry name" value="OUTER MEMBRANE PROTEIN TOLC"/>
    <property type="match status" value="1"/>
</dbReference>
<keyword evidence="4" id="KW-0472">Membrane</keyword>
<keyword evidence="3" id="KW-0812">Transmembrane</keyword>
<keyword evidence="5" id="KW-0998">Cell outer membrane</keyword>
<evidence type="ECO:0000256" key="3">
    <source>
        <dbReference type="ARBA" id="ARBA00022692"/>
    </source>
</evidence>
<sequence>MLRLFFTLGVIFCCFAGYGKTARNLSYYIEFAKTSSPLLHDYKGRIEIQQMEEQRLKAVYIRSKLELNGEFLFVPIISKDGGKTSFLWNAQNGTDYYGYDLGESSGHLYAGFTWTQPLLGGGLYEASRKQTEIQAAIQSNNMRLEKHQLERTVTEQYLLCLLDKSLVGLADSVRRVLQQQELIVQELVQDGILRQSDLHLLAIEKAANYDLKTASWQSYCTHLSDLNILCGITDTAKVELDAVCLFPEIKNNPISLFLEQYRLDSLNVAANLRVFKLQYKPRLNLFVNGGLQVSNYTHVYRHLGWNAGLTFSWTIFDGRQKRWQEQQMQVQMRTISAYKAHERFQNEEHKKKCLSEMQLYGERLNALCGQLSEYDTVLVNYLKEIRAGQRSVVDYITVLRNKIQAERDYVTLQTNRQLLIAAYNYWNW</sequence>
<evidence type="ECO:0000256" key="5">
    <source>
        <dbReference type="ARBA" id="ARBA00023237"/>
    </source>
</evidence>
<name>A0ABT7VIU9_9BACE</name>
<evidence type="ECO:0000313" key="6">
    <source>
        <dbReference type="EMBL" id="MDM8326213.1"/>
    </source>
</evidence>
<organism evidence="6 7">
    <name type="scientific">Bacteroides gallinaceum</name>
    <dbReference type="NCBI Taxonomy" id="1462571"/>
    <lineage>
        <taxon>Bacteria</taxon>
        <taxon>Pseudomonadati</taxon>
        <taxon>Bacteroidota</taxon>
        <taxon>Bacteroidia</taxon>
        <taxon>Bacteroidales</taxon>
        <taxon>Bacteroidaceae</taxon>
        <taxon>Bacteroides</taxon>
    </lineage>
</organism>
<proteinExistence type="predicted"/>
<dbReference type="EMBL" id="JAUDEN010000033">
    <property type="protein sequence ID" value="MDM8326213.1"/>
    <property type="molecule type" value="Genomic_DNA"/>
</dbReference>
<accession>A0ABT7VIU9</accession>
<keyword evidence="2" id="KW-1134">Transmembrane beta strand</keyword>
<dbReference type="Gene3D" id="1.20.1600.10">
    <property type="entry name" value="Outer membrane efflux proteins (OEP)"/>
    <property type="match status" value="1"/>
</dbReference>
<dbReference type="PANTHER" id="PTHR30026">
    <property type="entry name" value="OUTER MEMBRANE PROTEIN TOLC"/>
    <property type="match status" value="1"/>
</dbReference>
<gene>
    <name evidence="6" type="ORF">QUW60_13420</name>
</gene>
<evidence type="ECO:0000313" key="7">
    <source>
        <dbReference type="Proteomes" id="UP001169458"/>
    </source>
</evidence>
<reference evidence="6 7" key="1">
    <citation type="submission" date="2023-06" db="EMBL/GenBank/DDBJ databases">
        <authorList>
            <person name="Zeman M."/>
            <person name="Kubasova T."/>
            <person name="Jahodarova E."/>
            <person name="Nykrynova M."/>
            <person name="Rychlik I."/>
        </authorList>
    </citation>
    <scope>NUCLEOTIDE SEQUENCE [LARGE SCALE GENOMIC DNA]</scope>
    <source>
        <strain evidence="6 7">109_WCHN</strain>
    </source>
</reference>